<feature type="region of interest" description="Disordered" evidence="1">
    <location>
        <begin position="52"/>
        <end position="120"/>
    </location>
</feature>
<feature type="compositionally biased region" description="Pro residues" evidence="1">
    <location>
        <begin position="79"/>
        <end position="95"/>
    </location>
</feature>
<comment type="caution">
    <text evidence="2">The sequence shown here is derived from an EMBL/GenBank/DDBJ whole genome shotgun (WGS) entry which is preliminary data.</text>
</comment>
<reference evidence="2" key="1">
    <citation type="submission" date="2020-03" db="EMBL/GenBank/DDBJ databases">
        <authorList>
            <person name="Weist P."/>
        </authorList>
    </citation>
    <scope>NUCLEOTIDE SEQUENCE</scope>
</reference>
<dbReference type="Proteomes" id="UP001153269">
    <property type="component" value="Unassembled WGS sequence"/>
</dbReference>
<dbReference type="EMBL" id="CADEAL010002375">
    <property type="protein sequence ID" value="CAB1439992.1"/>
    <property type="molecule type" value="Genomic_DNA"/>
</dbReference>
<feature type="compositionally biased region" description="Low complexity" evidence="1">
    <location>
        <begin position="69"/>
        <end position="78"/>
    </location>
</feature>
<accession>A0A9N7YVJ7</accession>
<evidence type="ECO:0000313" key="3">
    <source>
        <dbReference type="Proteomes" id="UP001153269"/>
    </source>
</evidence>
<keyword evidence="3" id="KW-1185">Reference proteome</keyword>
<dbReference type="AlphaFoldDB" id="A0A9N7YVJ7"/>
<name>A0A9N7YVJ7_PLEPL</name>
<evidence type="ECO:0000313" key="2">
    <source>
        <dbReference type="EMBL" id="CAB1439992.1"/>
    </source>
</evidence>
<organism evidence="2 3">
    <name type="scientific">Pleuronectes platessa</name>
    <name type="common">European plaice</name>
    <dbReference type="NCBI Taxonomy" id="8262"/>
    <lineage>
        <taxon>Eukaryota</taxon>
        <taxon>Metazoa</taxon>
        <taxon>Chordata</taxon>
        <taxon>Craniata</taxon>
        <taxon>Vertebrata</taxon>
        <taxon>Euteleostomi</taxon>
        <taxon>Actinopterygii</taxon>
        <taxon>Neopterygii</taxon>
        <taxon>Teleostei</taxon>
        <taxon>Neoteleostei</taxon>
        <taxon>Acanthomorphata</taxon>
        <taxon>Carangaria</taxon>
        <taxon>Pleuronectiformes</taxon>
        <taxon>Pleuronectoidei</taxon>
        <taxon>Pleuronectidae</taxon>
        <taxon>Pleuronectes</taxon>
    </lineage>
</organism>
<sequence>MPDYTEANLTVLARCTFQSDAEVKQAKPRSGSDIENVCVRVCACECVRIQQASTGGQAPPPPSSPPLLPISSHATITITPPPSPTSLPPLLPSPGAPLASRGPSDALGPGGGRWLGDHYCPGAKANDLPL</sequence>
<proteinExistence type="predicted"/>
<gene>
    <name evidence="2" type="ORF">PLEPLA_LOCUS27758</name>
</gene>
<evidence type="ECO:0000256" key="1">
    <source>
        <dbReference type="SAM" id="MobiDB-lite"/>
    </source>
</evidence>
<feature type="compositionally biased region" description="Pro residues" evidence="1">
    <location>
        <begin position="58"/>
        <end position="68"/>
    </location>
</feature>
<protein>
    <submittedName>
        <fullName evidence="2">Uncharacterized protein</fullName>
    </submittedName>
</protein>